<dbReference type="PANTHER" id="PTHR12110:SF21">
    <property type="entry name" value="XYLOSE ISOMERASE-LIKE TIM BARREL DOMAIN-CONTAINING PROTEIN"/>
    <property type="match status" value="1"/>
</dbReference>
<dbReference type="AlphaFoldDB" id="A0AB39BZC8"/>
<name>A0AB39BZC8_9BACI</name>
<dbReference type="SUPFAM" id="SSF51658">
    <property type="entry name" value="Xylose isomerase-like"/>
    <property type="match status" value="1"/>
</dbReference>
<dbReference type="Gene3D" id="3.20.20.150">
    <property type="entry name" value="Divalent-metal-dependent TIM barrel enzymes"/>
    <property type="match status" value="1"/>
</dbReference>
<dbReference type="InterPro" id="IPR013022">
    <property type="entry name" value="Xyl_isomerase-like_TIM-brl"/>
</dbReference>
<proteinExistence type="predicted"/>
<dbReference type="PANTHER" id="PTHR12110">
    <property type="entry name" value="HYDROXYPYRUVATE ISOMERASE"/>
    <property type="match status" value="1"/>
</dbReference>
<evidence type="ECO:0000313" key="2">
    <source>
        <dbReference type="EMBL" id="XDI38656.1"/>
    </source>
</evidence>
<dbReference type="GO" id="GO:0016853">
    <property type="term" value="F:isomerase activity"/>
    <property type="evidence" value="ECO:0007669"/>
    <property type="project" value="UniProtKB-KW"/>
</dbReference>
<dbReference type="InterPro" id="IPR050312">
    <property type="entry name" value="IolE/XylAMocC-like"/>
</dbReference>
<accession>A0AB39BZC8</accession>
<evidence type="ECO:0000259" key="1">
    <source>
        <dbReference type="Pfam" id="PF01261"/>
    </source>
</evidence>
<organism evidence="2">
    <name type="scientific">Alkalihalophilus sp. As8PL</name>
    <dbReference type="NCBI Taxonomy" id="3237103"/>
    <lineage>
        <taxon>Bacteria</taxon>
        <taxon>Bacillati</taxon>
        <taxon>Bacillota</taxon>
        <taxon>Bacilli</taxon>
        <taxon>Bacillales</taxon>
        <taxon>Bacillaceae</taxon>
        <taxon>Alkalihalophilus</taxon>
    </lineage>
</organism>
<protein>
    <submittedName>
        <fullName evidence="2">Sugar phosphate isomerase/epimerase family protein</fullName>
    </submittedName>
</protein>
<keyword evidence="2" id="KW-0413">Isomerase</keyword>
<reference evidence="2" key="1">
    <citation type="submission" date="2024-07" db="EMBL/GenBank/DDBJ databases">
        <title>Identification and characteristics of an arsenic-resistant bacterial isolate, which belongs to a novel species.</title>
        <authorList>
            <person name="Juszczyk A."/>
            <person name="Kowalczyk A."/>
            <person name="Was K."/>
            <person name="Kosowicz W."/>
            <person name="Budzyn A."/>
            <person name="Latowski D."/>
        </authorList>
    </citation>
    <scope>NUCLEOTIDE SEQUENCE</scope>
    <source>
        <strain evidence="2">As8PL</strain>
    </source>
</reference>
<dbReference type="Pfam" id="PF01261">
    <property type="entry name" value="AP_endonuc_2"/>
    <property type="match status" value="1"/>
</dbReference>
<dbReference type="InterPro" id="IPR036237">
    <property type="entry name" value="Xyl_isomerase-like_sf"/>
</dbReference>
<dbReference type="EMBL" id="CP162551">
    <property type="protein sequence ID" value="XDI38656.1"/>
    <property type="molecule type" value="Genomic_DNA"/>
</dbReference>
<gene>
    <name evidence="2" type="ORF">AB3N04_10325</name>
</gene>
<sequence length="274" mass="31621">MNLSLCTITFRHHLQSLEQIAQWAHLKGFDGIELWGVHARKTPIENLKLLKSMDLNISMLSDYLPLDLNREETKSMVDQCSSLLTELNTNKLRTFAGARASKDLSQHERKYIVDQLRLICERLENKDQLLLIETHPNTLADNLESTLRLIEEVNHPSFKINYDALHIWESGADPILGFKLLEPYIAHVHLKNIRSRQELNVFAPNNVYSPAGSREGMVSLFEGSIDYYSFFSGLMKELEKVDLSLEWFGEDVFEVLSHDLKEIRMIDQSLKVHS</sequence>
<dbReference type="RefSeq" id="WP_368505915.1">
    <property type="nucleotide sequence ID" value="NZ_CP162551.1"/>
</dbReference>
<feature type="domain" description="Xylose isomerase-like TIM barrel" evidence="1">
    <location>
        <begin position="23"/>
        <end position="254"/>
    </location>
</feature>